<dbReference type="Proteomes" id="UP000602510">
    <property type="component" value="Unassembled WGS sequence"/>
</dbReference>
<proteinExistence type="predicted"/>
<keyword evidence="3" id="KW-1185">Reference proteome</keyword>
<accession>A0A833WNB9</accession>
<gene>
    <name evidence="2" type="ORF">GN244_ATG15880</name>
</gene>
<dbReference type="EMBL" id="WSZM01000504">
    <property type="protein sequence ID" value="KAF4032196.1"/>
    <property type="molecule type" value="Genomic_DNA"/>
</dbReference>
<name>A0A833WNB9_PHYIN</name>
<sequence length="118" mass="13297">METHFEAIERNKKEAELLRGCRPAQRRQKHHDKPKKPAGGHRQGPQPPVRSYRNSTRPNMKQCTFCSKNVHLGIECYRNPKSASYKPRGGHAGQQGGNALAAMKDQVTQMAAMMEAMK</sequence>
<evidence type="ECO:0000313" key="2">
    <source>
        <dbReference type="EMBL" id="KAF4032196.1"/>
    </source>
</evidence>
<evidence type="ECO:0000256" key="1">
    <source>
        <dbReference type="SAM" id="MobiDB-lite"/>
    </source>
</evidence>
<dbReference type="AlphaFoldDB" id="A0A833WNB9"/>
<organism evidence="2 3">
    <name type="scientific">Phytophthora infestans</name>
    <name type="common">Potato late blight agent</name>
    <name type="synonym">Botrytis infestans</name>
    <dbReference type="NCBI Taxonomy" id="4787"/>
    <lineage>
        <taxon>Eukaryota</taxon>
        <taxon>Sar</taxon>
        <taxon>Stramenopiles</taxon>
        <taxon>Oomycota</taxon>
        <taxon>Peronosporomycetes</taxon>
        <taxon>Peronosporales</taxon>
        <taxon>Peronosporaceae</taxon>
        <taxon>Phytophthora</taxon>
    </lineage>
</organism>
<comment type="caution">
    <text evidence="2">The sequence shown here is derived from an EMBL/GenBank/DDBJ whole genome shotgun (WGS) entry which is preliminary data.</text>
</comment>
<protein>
    <submittedName>
        <fullName evidence="2">Uncharacterized protein</fullName>
    </submittedName>
</protein>
<feature type="compositionally biased region" description="Basic and acidic residues" evidence="1">
    <location>
        <begin position="1"/>
        <end position="19"/>
    </location>
</feature>
<reference evidence="2" key="1">
    <citation type="submission" date="2020-04" db="EMBL/GenBank/DDBJ databases">
        <title>Hybrid Assembly of Korean Phytophthora infestans isolates.</title>
        <authorList>
            <person name="Prokchorchik M."/>
            <person name="Lee Y."/>
            <person name="Seo J."/>
            <person name="Cho J.-H."/>
            <person name="Park Y.-E."/>
            <person name="Jang D.-C."/>
            <person name="Im J.-S."/>
            <person name="Choi J.-G."/>
            <person name="Park H.-J."/>
            <person name="Lee G.-B."/>
            <person name="Lee Y.-G."/>
            <person name="Hong S.-Y."/>
            <person name="Cho K."/>
            <person name="Sohn K.H."/>
        </authorList>
    </citation>
    <scope>NUCLEOTIDE SEQUENCE</scope>
    <source>
        <strain evidence="2">KR_1_A1</strain>
    </source>
</reference>
<feature type="region of interest" description="Disordered" evidence="1">
    <location>
        <begin position="1"/>
        <end position="59"/>
    </location>
</feature>
<feature type="compositionally biased region" description="Basic residues" evidence="1">
    <location>
        <begin position="24"/>
        <end position="39"/>
    </location>
</feature>
<evidence type="ECO:0000313" key="3">
    <source>
        <dbReference type="Proteomes" id="UP000602510"/>
    </source>
</evidence>